<feature type="signal peptide" evidence="1">
    <location>
        <begin position="1"/>
        <end position="23"/>
    </location>
</feature>
<proteinExistence type="predicted"/>
<dbReference type="AlphaFoldDB" id="A0A9W3JYS7"/>
<feature type="chain" id="PRO_5040834401" evidence="1">
    <location>
        <begin position="24"/>
        <end position="85"/>
    </location>
</feature>
<evidence type="ECO:0000256" key="1">
    <source>
        <dbReference type="SAM" id="SignalP"/>
    </source>
</evidence>
<gene>
    <name evidence="2" type="ORF">GEM_1367</name>
</gene>
<accession>A0A9W3JYS7</accession>
<dbReference type="KEGG" id="bct:GEM_1367"/>
<dbReference type="RefSeq" id="WP_014896686.1">
    <property type="nucleotide sequence ID" value="NC_018513.1"/>
</dbReference>
<keyword evidence="1" id="KW-0732">Signal</keyword>
<sequence>MKTLLFATLLSALCIALPGRADAAPSDAASAPHPLALTAPAAASSRDAWHAPAATPLTRAQVYRDLVRAERDGQLAQLDRELYSH</sequence>
<dbReference type="InterPro" id="IPR025421">
    <property type="entry name" value="DUF4148"/>
</dbReference>
<dbReference type="Pfam" id="PF13663">
    <property type="entry name" value="DUF4148"/>
    <property type="match status" value="1"/>
</dbReference>
<name>A0A9W3JYS7_BURCE</name>
<evidence type="ECO:0000313" key="3">
    <source>
        <dbReference type="Proteomes" id="UP000032866"/>
    </source>
</evidence>
<reference evidence="2 3" key="1">
    <citation type="journal article" date="2012" name="J. Bacteriol.">
        <title>Complete Genome Sequence of Burkholderia sp. Strain GG4, a Betaproteobacterium That Reduces 3-Oxo-N-Acylhomoserine Lactones and Produces Different N-Acylhomoserine Lactones.</title>
        <authorList>
            <person name="Hong K.W."/>
            <person name="Koh C.L."/>
            <person name="Sam C.K."/>
            <person name="Yin W.F."/>
            <person name="Chan K.G."/>
        </authorList>
    </citation>
    <scope>NUCLEOTIDE SEQUENCE [LARGE SCALE GENOMIC DNA]</scope>
    <source>
        <strain evidence="2 3">GG4</strain>
    </source>
</reference>
<evidence type="ECO:0000313" key="2">
    <source>
        <dbReference type="EMBL" id="AFQ47802.1"/>
    </source>
</evidence>
<dbReference type="EMBL" id="CP003774">
    <property type="protein sequence ID" value="AFQ47802.1"/>
    <property type="molecule type" value="Genomic_DNA"/>
</dbReference>
<protein>
    <submittedName>
        <fullName evidence="2">Exported protein</fullName>
    </submittedName>
</protein>
<dbReference type="Proteomes" id="UP000032866">
    <property type="component" value="Chromosome 1"/>
</dbReference>
<organism evidence="2 3">
    <name type="scientific">Burkholderia cepacia GG4</name>
    <dbReference type="NCBI Taxonomy" id="1009846"/>
    <lineage>
        <taxon>Bacteria</taxon>
        <taxon>Pseudomonadati</taxon>
        <taxon>Pseudomonadota</taxon>
        <taxon>Betaproteobacteria</taxon>
        <taxon>Burkholderiales</taxon>
        <taxon>Burkholderiaceae</taxon>
        <taxon>Burkholderia</taxon>
        <taxon>Burkholderia cepacia complex</taxon>
    </lineage>
</organism>